<feature type="region of interest" description="Disordered" evidence="22">
    <location>
        <begin position="155"/>
        <end position="192"/>
    </location>
</feature>
<evidence type="ECO:0000256" key="12">
    <source>
        <dbReference type="ARBA" id="ARBA00023015"/>
    </source>
</evidence>
<feature type="compositionally biased region" description="Polar residues" evidence="22">
    <location>
        <begin position="1352"/>
        <end position="1362"/>
    </location>
</feature>
<dbReference type="GO" id="GO:0000160">
    <property type="term" value="P:phosphorelay signal transduction system"/>
    <property type="evidence" value="ECO:0007669"/>
    <property type="project" value="UniProtKB-KW"/>
</dbReference>
<feature type="compositionally biased region" description="Low complexity" evidence="22">
    <location>
        <begin position="672"/>
        <end position="684"/>
    </location>
</feature>
<evidence type="ECO:0000256" key="1">
    <source>
        <dbReference type="ARBA" id="ARBA00001936"/>
    </source>
</evidence>
<feature type="transmembrane region" description="Helical" evidence="23">
    <location>
        <begin position="1537"/>
        <end position="1560"/>
    </location>
</feature>
<dbReference type="FunFam" id="1.20.120.1760:FF:000008">
    <property type="entry name" value="CDP-diacylglycerol--glycerol-3-phosphate 3-phosphatidyltransferase 2"/>
    <property type="match status" value="1"/>
</dbReference>
<keyword evidence="7" id="KW-0418">Kinase</keyword>
<keyword evidence="7" id="KW-0723">Serine/threonine-protein kinase</keyword>
<dbReference type="CDD" id="cd17582">
    <property type="entry name" value="psREC_PRR"/>
    <property type="match status" value="1"/>
</dbReference>
<feature type="region of interest" description="Disordered" evidence="22">
    <location>
        <begin position="1342"/>
        <end position="1364"/>
    </location>
</feature>
<feature type="region of interest" description="Disordered" evidence="22">
    <location>
        <begin position="666"/>
        <end position="688"/>
    </location>
</feature>
<feature type="region of interest" description="Disordered" evidence="22">
    <location>
        <begin position="724"/>
        <end position="840"/>
    </location>
</feature>
<dbReference type="Gene3D" id="3.30.200.20">
    <property type="entry name" value="Phosphorylase Kinase, domain 1"/>
    <property type="match status" value="1"/>
</dbReference>
<feature type="compositionally biased region" description="Low complexity" evidence="22">
    <location>
        <begin position="367"/>
        <end position="376"/>
    </location>
</feature>
<evidence type="ECO:0000259" key="24">
    <source>
        <dbReference type="SMART" id="SM00448"/>
    </source>
</evidence>
<dbReference type="InterPro" id="IPR017441">
    <property type="entry name" value="Protein_kinase_ATP_BS"/>
</dbReference>
<comment type="subcellular location">
    <subcellularLocation>
        <location evidence="3">Membrane</location>
        <topology evidence="3">Multi-pass membrane protein</topology>
    </subcellularLocation>
    <subcellularLocation>
        <location evidence="2">Nucleus</location>
    </subcellularLocation>
</comment>
<dbReference type="GO" id="GO:0005634">
    <property type="term" value="C:nucleus"/>
    <property type="evidence" value="ECO:0007669"/>
    <property type="project" value="UniProtKB-SubCell"/>
</dbReference>
<dbReference type="GO" id="GO:0004674">
    <property type="term" value="F:protein serine/threonine kinase activity"/>
    <property type="evidence" value="ECO:0007669"/>
    <property type="project" value="UniProtKB-KW"/>
</dbReference>
<keyword evidence="16" id="KW-0804">Transcription</keyword>
<feature type="region of interest" description="Disordered" evidence="22">
    <location>
        <begin position="1161"/>
        <end position="1195"/>
    </location>
</feature>
<keyword evidence="13" id="KW-0443">Lipid metabolism</keyword>
<evidence type="ECO:0000256" key="7">
    <source>
        <dbReference type="ARBA" id="ARBA00022527"/>
    </source>
</evidence>
<dbReference type="Gene3D" id="1.10.510.10">
    <property type="entry name" value="Transferase(Phosphotransferase) domain 1"/>
    <property type="match status" value="1"/>
</dbReference>
<dbReference type="PROSITE" id="PS00379">
    <property type="entry name" value="CDP_ALCOHOL_P_TRANSF"/>
    <property type="match status" value="1"/>
</dbReference>
<feature type="region of interest" description="Disordered" evidence="22">
    <location>
        <begin position="870"/>
        <end position="904"/>
    </location>
</feature>
<dbReference type="InterPro" id="IPR001789">
    <property type="entry name" value="Sig_transdc_resp-reg_receiver"/>
</dbReference>
<dbReference type="InterPro" id="IPR011009">
    <property type="entry name" value="Kinase-like_dom_sf"/>
</dbReference>
<dbReference type="Gene3D" id="3.40.50.2300">
    <property type="match status" value="1"/>
</dbReference>
<evidence type="ECO:0000256" key="23">
    <source>
        <dbReference type="SAM" id="Phobius"/>
    </source>
</evidence>
<evidence type="ECO:0000313" key="25">
    <source>
        <dbReference type="EMBL" id="URE30823.1"/>
    </source>
</evidence>
<evidence type="ECO:0000256" key="21">
    <source>
        <dbReference type="RuleBase" id="RU003750"/>
    </source>
</evidence>
<keyword evidence="14" id="KW-0090">Biological rhythms</keyword>
<feature type="region of interest" description="Disordered" evidence="22">
    <location>
        <begin position="1220"/>
        <end position="1244"/>
    </location>
</feature>
<dbReference type="InterPro" id="IPR010402">
    <property type="entry name" value="CCT_domain"/>
</dbReference>
<proteinExistence type="inferred from homology"/>
<dbReference type="InterPro" id="IPR011006">
    <property type="entry name" value="CheY-like_superfamily"/>
</dbReference>
<dbReference type="Proteomes" id="UP001055439">
    <property type="component" value="Chromosome 8"/>
</dbReference>
<feature type="compositionally biased region" description="Basic residues" evidence="22">
    <location>
        <begin position="1221"/>
        <end position="1237"/>
    </location>
</feature>
<dbReference type="OrthoDB" id="60033at2759"/>
<dbReference type="GO" id="GO:0016020">
    <property type="term" value="C:membrane"/>
    <property type="evidence" value="ECO:0007669"/>
    <property type="project" value="UniProtKB-SubCell"/>
</dbReference>
<evidence type="ECO:0000256" key="2">
    <source>
        <dbReference type="ARBA" id="ARBA00004123"/>
    </source>
</evidence>
<dbReference type="InterPro" id="IPR004570">
    <property type="entry name" value="Phosphatidylglycerol_P_synth"/>
</dbReference>
<keyword evidence="9 23" id="KW-0812">Transmembrane</keyword>
<feature type="compositionally biased region" description="Basic and acidic residues" evidence="22">
    <location>
        <begin position="894"/>
        <end position="904"/>
    </location>
</feature>
<dbReference type="FunFam" id="3.40.50.2300:FF:000214">
    <property type="entry name" value="Two-component response regulator-like PRR37"/>
    <property type="match status" value="1"/>
</dbReference>
<feature type="compositionally biased region" description="Low complexity" evidence="22">
    <location>
        <begin position="790"/>
        <end position="807"/>
    </location>
</feature>
<keyword evidence="20" id="KW-0547">Nucleotide-binding</keyword>
<comment type="similarity">
    <text evidence="5 21">Belongs to the CDP-alcohol phosphatidyltransferase class-I family.</text>
</comment>
<evidence type="ECO:0000256" key="8">
    <source>
        <dbReference type="ARBA" id="ARBA00022679"/>
    </source>
</evidence>
<evidence type="ECO:0000256" key="3">
    <source>
        <dbReference type="ARBA" id="ARBA00004141"/>
    </source>
</evidence>
<evidence type="ECO:0000256" key="19">
    <source>
        <dbReference type="ARBA" id="ARBA00023264"/>
    </source>
</evidence>
<dbReference type="PANTHER" id="PTHR47985">
    <property type="entry name" value="OS07G0668900 PROTEIN"/>
    <property type="match status" value="1"/>
</dbReference>
<dbReference type="GO" id="GO:0045995">
    <property type="term" value="P:regulation of embryonic development"/>
    <property type="evidence" value="ECO:0007669"/>
    <property type="project" value="UniProtKB-ARBA"/>
</dbReference>
<dbReference type="GO" id="GO:0008444">
    <property type="term" value="F:CDP-diacylglycerol-glycerol-3-phosphate 3-phosphatidyltransferase activity"/>
    <property type="evidence" value="ECO:0007669"/>
    <property type="project" value="InterPro"/>
</dbReference>
<accession>A0A9E7HGP2</accession>
<feature type="compositionally biased region" description="Gly residues" evidence="22">
    <location>
        <begin position="829"/>
        <end position="839"/>
    </location>
</feature>
<keyword evidence="11" id="KW-0902">Two-component regulatory system</keyword>
<feature type="compositionally biased region" description="Basic and acidic residues" evidence="22">
    <location>
        <begin position="170"/>
        <end position="180"/>
    </location>
</feature>
<dbReference type="Pfam" id="PF06203">
    <property type="entry name" value="CCT"/>
    <property type="match status" value="1"/>
</dbReference>
<protein>
    <submittedName>
        <fullName evidence="25">Two-component response regulator-like PRR73</fullName>
    </submittedName>
</protein>
<dbReference type="Pfam" id="PF01066">
    <property type="entry name" value="CDP-OH_P_transf"/>
    <property type="match status" value="1"/>
</dbReference>
<sequence length="1570" mass="171865">MACCPPPLVPRHLPGAPNVSLYFVASGSDVVLPPVGHSPWRFPLVRDWRYRFLKRTSQIHSFSSSSSFLLDFLSLSFLFWDFWRCWLDLREWVPFRGILHSDRGLRHSKSDTFSLFLSALVEADVNSSRFGFFAHERSCSVRIFVPCGSHLRSPDGVGTKGQATSNHQEQNGHREVRDATAGEGQGLSEEDEPQINVVVGDLNNNQIADVAQPSQQCGDPQNQQQQPLGPIIRWERFLPIRTLKVLLVENDDSTRQVVSALLRNCSYEVTDVANGLQAWKILQDLPNRIDLVITEVTMPGLTGIGLLSKIMSHKTCKNIPVIMMSSNDSMSTVFKCLSKGAVDFLLKPIRKNELKNLWQHVWRRCHSSSGSGSESGIQTQKSVKSKSSDDSNNSIGSNDDENASVGLNARDGSDNGSGTQSSWTKCAAEVDSPQPMSRSYRLADPPDSTCAQVILPPTVTLCTDQVPTSANSENQGQKELPDDCMIKDMETRVHRTLEMQYETHQIEQDYIKLTNTKVGNLSETDSKSKGSLGALCNNVLDEQAANLIGVTANSSDTQVPTKVIQAPDGFSKFSEGQDKINYTSVDLPSLELSFKRLRSIGESRTATQVDRNVLRHSDMSAFSRYHTSAASNQAPTGCGQSCSPLDNSSVAIQTVSTYNVISTSNVAPLKQGSNGSSDNNDVGSTAKNVFTKPSAFHPVQFRASESQEPAQQNMENVTIASATGQSREIQHQAQAQHHHHHHQIHNVQQHNPQPPKNHNDLPLNNRAGSAQQCGTSNGQVEGDAANYSINGSNSGSNHSSNGHNGSNTVIQTGGLNIESANGIAKQSGPGSGSGSGGGIDQNRLAQREAALNKFRQKRKERNFGKKVRYQSRKRLAEQRPRVRGQFIRQSVQEQMDKPKSKPSLDLKKQGLVKEKISNSDSGRIAAQTFTFCELAAATENFTADCLLGEGGFGRVYKGRLESSNLIVAIKQLEHNGLQGNREFLVEVLMLSLLHHPNLVKLIGVMGTYRYCAPEYTMTGQLTPKSDIYSLEVVLLELVTGRRTIDNKSTILLHEPIELFWLEPWVILNREENSSHPAVEENHLHNHYSETRKFSLMADPLLQGQYPARGLSQALAVAAICAKAGHRLQELHCGQLINLQLSLISPRIWTVESRNIINSINSSHHANLKPPARIDGSEKTRQVSHKKAQPPDESLQRAFNNSMPPTFFSSSTLLKVAVSFPSRHHHPPSSLRHGRNHKQQQQQHESVHRIVRFNAAAAAAPSVALNQSVGPRSLGGALISGTGFRGRAGPAGAGSWWMMRPGSGQATFGRGFLGARSWAAGGPDRGGAGERDAVQVVGPAESGEMEINGSHPPRQQQDQRSSDPPTLLTLPTVLTLGRVAAVPLLVCTNSSFARLAYYMNGWWATTATTSIFIAAAITDWLDGYIARKKQLGTAFGAFLDPVADKLMVAATLVLLCTRPLEVATFGEVPWLLTIPSIAIIGREITMSAVREWAASQNSKVLEAVAVNKLGKWKTAMQMVALTILLATRDSKFLTGIDMVVASGVALLYVSASLAVWSLVVYMRNIWRLMLM</sequence>
<keyword evidence="8 21" id="KW-0808">Transferase</keyword>
<dbReference type="EMBL" id="CP097510">
    <property type="protein sequence ID" value="URE30823.1"/>
    <property type="molecule type" value="Genomic_DNA"/>
</dbReference>
<keyword evidence="18" id="KW-0539">Nucleus</keyword>
<dbReference type="PROSITE" id="PS00107">
    <property type="entry name" value="PROTEIN_KINASE_ATP"/>
    <property type="match status" value="1"/>
</dbReference>
<dbReference type="InterPro" id="IPR043130">
    <property type="entry name" value="CDP-OH_PTrfase_TM_dom"/>
</dbReference>
<evidence type="ECO:0000256" key="5">
    <source>
        <dbReference type="ARBA" id="ARBA00010441"/>
    </source>
</evidence>
<keyword evidence="19" id="KW-1208">Phospholipid metabolism</keyword>
<keyword evidence="17" id="KW-0594">Phospholipid biosynthesis</keyword>
<keyword evidence="26" id="KW-1185">Reference proteome</keyword>
<dbReference type="PANTHER" id="PTHR47985:SF23">
    <property type="entry name" value="OS07G0695300 PROTEIN"/>
    <property type="match status" value="1"/>
</dbReference>
<dbReference type="InterPro" id="IPR001245">
    <property type="entry name" value="Ser-Thr/Tyr_kinase_cat_dom"/>
</dbReference>
<evidence type="ECO:0000256" key="11">
    <source>
        <dbReference type="ARBA" id="ARBA00023012"/>
    </source>
</evidence>
<evidence type="ECO:0000256" key="20">
    <source>
        <dbReference type="PROSITE-ProRule" id="PRU10141"/>
    </source>
</evidence>
<dbReference type="GO" id="GO:0030145">
    <property type="term" value="F:manganese ion binding"/>
    <property type="evidence" value="ECO:0007669"/>
    <property type="project" value="UniProtKB-ARBA"/>
</dbReference>
<feature type="compositionally biased region" description="Polar residues" evidence="22">
    <location>
        <begin position="766"/>
        <end position="779"/>
    </location>
</feature>
<feature type="domain" description="Response regulatory" evidence="24">
    <location>
        <begin position="243"/>
        <end position="358"/>
    </location>
</feature>
<dbReference type="GO" id="GO:0006655">
    <property type="term" value="P:phosphatidylglycerol biosynthetic process"/>
    <property type="evidence" value="ECO:0007669"/>
    <property type="project" value="UniProtKB-ARBA"/>
</dbReference>
<keyword evidence="10 23" id="KW-1133">Transmembrane helix</keyword>
<dbReference type="SMART" id="SM00448">
    <property type="entry name" value="REC"/>
    <property type="match status" value="1"/>
</dbReference>
<dbReference type="Pfam" id="PF07714">
    <property type="entry name" value="PK_Tyr_Ser-Thr"/>
    <property type="match status" value="1"/>
</dbReference>
<dbReference type="InterPro" id="IPR048254">
    <property type="entry name" value="CDP_ALCOHOL_P_TRANSF_CS"/>
</dbReference>
<feature type="region of interest" description="Disordered" evidence="22">
    <location>
        <begin position="367"/>
        <end position="430"/>
    </location>
</feature>
<dbReference type="SUPFAM" id="SSF56112">
    <property type="entry name" value="Protein kinase-like (PK-like)"/>
    <property type="match status" value="1"/>
</dbReference>
<dbReference type="GO" id="GO:0005524">
    <property type="term" value="F:ATP binding"/>
    <property type="evidence" value="ECO:0007669"/>
    <property type="project" value="UniProtKB-UniRule"/>
</dbReference>
<evidence type="ECO:0000256" key="15">
    <source>
        <dbReference type="ARBA" id="ARBA00023136"/>
    </source>
</evidence>
<dbReference type="SUPFAM" id="SSF52172">
    <property type="entry name" value="CheY-like"/>
    <property type="match status" value="1"/>
</dbReference>
<dbReference type="Pfam" id="PF00072">
    <property type="entry name" value="Response_reg"/>
    <property type="match status" value="1"/>
</dbReference>
<dbReference type="InterPro" id="IPR000462">
    <property type="entry name" value="CDP-OH_P_trans"/>
</dbReference>
<dbReference type="NCBIfam" id="TIGR00560">
    <property type="entry name" value="pgsA"/>
    <property type="match status" value="1"/>
</dbReference>
<evidence type="ECO:0000256" key="18">
    <source>
        <dbReference type="ARBA" id="ARBA00023242"/>
    </source>
</evidence>
<evidence type="ECO:0000256" key="16">
    <source>
        <dbReference type="ARBA" id="ARBA00023163"/>
    </source>
</evidence>
<keyword evidence="12" id="KW-0805">Transcription regulation</keyword>
<evidence type="ECO:0000256" key="10">
    <source>
        <dbReference type="ARBA" id="ARBA00022989"/>
    </source>
</evidence>
<evidence type="ECO:0000256" key="22">
    <source>
        <dbReference type="SAM" id="MobiDB-lite"/>
    </source>
</evidence>
<evidence type="ECO:0000313" key="26">
    <source>
        <dbReference type="Proteomes" id="UP001055439"/>
    </source>
</evidence>
<feature type="compositionally biased region" description="Polar residues" evidence="22">
    <location>
        <begin position="414"/>
        <end position="424"/>
    </location>
</feature>
<evidence type="ECO:0000256" key="17">
    <source>
        <dbReference type="ARBA" id="ARBA00023209"/>
    </source>
</evidence>
<reference evidence="25" key="1">
    <citation type="submission" date="2022-05" db="EMBL/GenBank/DDBJ databases">
        <title>The Musa troglodytarum L. genome provides insights into the mechanism of non-climacteric behaviour and enrichment of carotenoids.</title>
        <authorList>
            <person name="Wang J."/>
        </authorList>
    </citation>
    <scope>NUCLEOTIDE SEQUENCE</scope>
    <source>
        <tissue evidence="25">Leaf</tissue>
    </source>
</reference>
<evidence type="ECO:0000256" key="14">
    <source>
        <dbReference type="ARBA" id="ARBA00023108"/>
    </source>
</evidence>
<evidence type="ECO:0000256" key="6">
    <source>
        <dbReference type="ARBA" id="ARBA00022516"/>
    </source>
</evidence>
<dbReference type="GO" id="GO:0048511">
    <property type="term" value="P:rhythmic process"/>
    <property type="evidence" value="ECO:0007669"/>
    <property type="project" value="UniProtKB-KW"/>
</dbReference>
<evidence type="ECO:0000256" key="4">
    <source>
        <dbReference type="ARBA" id="ARBA00010330"/>
    </source>
</evidence>
<gene>
    <name evidence="25" type="ORF">MUK42_26381</name>
</gene>
<keyword evidence="6" id="KW-0444">Lipid biosynthesis</keyword>
<keyword evidence="15 23" id="KW-0472">Membrane</keyword>
<evidence type="ECO:0000256" key="13">
    <source>
        <dbReference type="ARBA" id="ARBA00023098"/>
    </source>
</evidence>
<keyword evidence="20" id="KW-0067">ATP-binding</keyword>
<dbReference type="Gene3D" id="1.20.120.1760">
    <property type="match status" value="1"/>
</dbReference>
<name>A0A9E7HGP2_9LILI</name>
<dbReference type="GO" id="GO:0005737">
    <property type="term" value="C:cytoplasm"/>
    <property type="evidence" value="ECO:0007669"/>
    <property type="project" value="UniProtKB-ARBA"/>
</dbReference>
<feature type="binding site" evidence="20">
    <location>
        <position position="970"/>
    </location>
    <ligand>
        <name>ATP</name>
        <dbReference type="ChEBI" id="CHEBI:30616"/>
    </ligand>
</feature>
<comment type="cofactor">
    <cofactor evidence="1">
        <name>Mn(2+)</name>
        <dbReference type="ChEBI" id="CHEBI:29035"/>
    </cofactor>
</comment>
<evidence type="ECO:0000256" key="9">
    <source>
        <dbReference type="ARBA" id="ARBA00022692"/>
    </source>
</evidence>
<organism evidence="25 26">
    <name type="scientific">Musa troglodytarum</name>
    <name type="common">fe'i banana</name>
    <dbReference type="NCBI Taxonomy" id="320322"/>
    <lineage>
        <taxon>Eukaryota</taxon>
        <taxon>Viridiplantae</taxon>
        <taxon>Streptophyta</taxon>
        <taxon>Embryophyta</taxon>
        <taxon>Tracheophyta</taxon>
        <taxon>Spermatophyta</taxon>
        <taxon>Magnoliopsida</taxon>
        <taxon>Liliopsida</taxon>
        <taxon>Zingiberales</taxon>
        <taxon>Musaceae</taxon>
        <taxon>Musa</taxon>
    </lineage>
</organism>
<comment type="similarity">
    <text evidence="4">Belongs to the ARR-like family.</text>
</comment>